<gene>
    <name evidence="2" type="ORF">S12H4_27778</name>
</gene>
<dbReference type="EMBL" id="BARW01015881">
    <property type="protein sequence ID" value="GAI99979.1"/>
    <property type="molecule type" value="Genomic_DNA"/>
</dbReference>
<feature type="region of interest" description="Disordered" evidence="1">
    <location>
        <begin position="1"/>
        <end position="25"/>
    </location>
</feature>
<evidence type="ECO:0000313" key="2">
    <source>
        <dbReference type="EMBL" id="GAI99979.1"/>
    </source>
</evidence>
<dbReference type="AlphaFoldDB" id="X1V5T7"/>
<accession>X1V5T7</accession>
<comment type="caution">
    <text evidence="2">The sequence shown here is derived from an EMBL/GenBank/DDBJ whole genome shotgun (WGS) entry which is preliminary data.</text>
</comment>
<sequence>MNDREEGIKQVGNWIEKEGDETDYSGDEYEGKAWIIYPAEVEALKRGELPQAKDRHH</sequence>
<reference evidence="2" key="1">
    <citation type="journal article" date="2014" name="Front. Microbiol.">
        <title>High frequency of phylogenetically diverse reductive dehalogenase-homologous genes in deep subseafloor sedimentary metagenomes.</title>
        <authorList>
            <person name="Kawai M."/>
            <person name="Futagami T."/>
            <person name="Toyoda A."/>
            <person name="Takaki Y."/>
            <person name="Nishi S."/>
            <person name="Hori S."/>
            <person name="Arai W."/>
            <person name="Tsubouchi T."/>
            <person name="Morono Y."/>
            <person name="Uchiyama I."/>
            <person name="Ito T."/>
            <person name="Fujiyama A."/>
            <person name="Inagaki F."/>
            <person name="Takami H."/>
        </authorList>
    </citation>
    <scope>NUCLEOTIDE SEQUENCE</scope>
    <source>
        <strain evidence="2">Expedition CK06-06</strain>
    </source>
</reference>
<name>X1V5T7_9ZZZZ</name>
<evidence type="ECO:0000256" key="1">
    <source>
        <dbReference type="SAM" id="MobiDB-lite"/>
    </source>
</evidence>
<proteinExistence type="predicted"/>
<protein>
    <submittedName>
        <fullName evidence="2">Uncharacterized protein</fullName>
    </submittedName>
</protein>
<organism evidence="2">
    <name type="scientific">marine sediment metagenome</name>
    <dbReference type="NCBI Taxonomy" id="412755"/>
    <lineage>
        <taxon>unclassified sequences</taxon>
        <taxon>metagenomes</taxon>
        <taxon>ecological metagenomes</taxon>
    </lineage>
</organism>